<evidence type="ECO:0000313" key="2">
    <source>
        <dbReference type="EMBL" id="MBP1993240.1"/>
    </source>
</evidence>
<sequence>MEIFPGYRITSPYGMRLDPITGVPSFHTGIDMVKFHRAPIFAFAAGEVVHAREGVTGSGFGGFGNVVAVKDERGALQCYAHLDSISVKVGQKIAEGLEIGKQGMTGRVTGSHLHYEVRKTSSPSYGFGTHTDPYQYLLELGEEEYKVTAEDAKKIIPFLSAAYEATNSKEARAEFNRLANEVRKVAGLPPE</sequence>
<dbReference type="RefSeq" id="WP_209974904.1">
    <property type="nucleotide sequence ID" value="NZ_JAGGLB010000017.1"/>
</dbReference>
<feature type="domain" description="M23ase beta-sheet core" evidence="1">
    <location>
        <begin position="26"/>
        <end position="123"/>
    </location>
</feature>
<keyword evidence="3" id="KW-1185">Reference proteome</keyword>
<protein>
    <submittedName>
        <fullName evidence="2">Murein DD-endopeptidase MepM/ murein hydrolase activator NlpD</fullName>
    </submittedName>
</protein>
<reference evidence="2 3" key="1">
    <citation type="submission" date="2021-03" db="EMBL/GenBank/DDBJ databases">
        <title>Genomic Encyclopedia of Type Strains, Phase IV (KMG-IV): sequencing the most valuable type-strain genomes for metagenomic binning, comparative biology and taxonomic classification.</title>
        <authorList>
            <person name="Goeker M."/>
        </authorList>
    </citation>
    <scope>NUCLEOTIDE SEQUENCE [LARGE SCALE GENOMIC DNA]</scope>
    <source>
        <strain evidence="2 3">DSM 26048</strain>
    </source>
</reference>
<comment type="caution">
    <text evidence="2">The sequence shown here is derived from an EMBL/GenBank/DDBJ whole genome shotgun (WGS) entry which is preliminary data.</text>
</comment>
<proteinExistence type="predicted"/>
<dbReference type="Pfam" id="PF01551">
    <property type="entry name" value="Peptidase_M23"/>
    <property type="match status" value="1"/>
</dbReference>
<accession>A0ABS4J0B1</accession>
<dbReference type="SUPFAM" id="SSF51261">
    <property type="entry name" value="Duplicated hybrid motif"/>
    <property type="match status" value="1"/>
</dbReference>
<dbReference type="EMBL" id="JAGGLB010000017">
    <property type="protein sequence ID" value="MBP1993240.1"/>
    <property type="molecule type" value="Genomic_DNA"/>
</dbReference>
<dbReference type="PANTHER" id="PTHR21666:SF270">
    <property type="entry name" value="MUREIN HYDROLASE ACTIVATOR ENVC"/>
    <property type="match status" value="1"/>
</dbReference>
<evidence type="ECO:0000313" key="3">
    <source>
        <dbReference type="Proteomes" id="UP001519287"/>
    </source>
</evidence>
<dbReference type="PANTHER" id="PTHR21666">
    <property type="entry name" value="PEPTIDASE-RELATED"/>
    <property type="match status" value="1"/>
</dbReference>
<name>A0ABS4J0B1_9BACL</name>
<dbReference type="Proteomes" id="UP001519287">
    <property type="component" value="Unassembled WGS sequence"/>
</dbReference>
<dbReference type="InterPro" id="IPR016047">
    <property type="entry name" value="M23ase_b-sheet_dom"/>
</dbReference>
<dbReference type="Gene3D" id="2.70.70.10">
    <property type="entry name" value="Glucose Permease (Domain IIA)"/>
    <property type="match status" value="1"/>
</dbReference>
<keyword evidence="2" id="KW-0378">Hydrolase</keyword>
<dbReference type="InterPro" id="IPR011055">
    <property type="entry name" value="Dup_hybrid_motif"/>
</dbReference>
<dbReference type="CDD" id="cd12797">
    <property type="entry name" value="M23_peptidase"/>
    <property type="match status" value="1"/>
</dbReference>
<evidence type="ECO:0000259" key="1">
    <source>
        <dbReference type="Pfam" id="PF01551"/>
    </source>
</evidence>
<organism evidence="2 3">
    <name type="scientific">Paenibacillus eucommiae</name>
    <dbReference type="NCBI Taxonomy" id="1355755"/>
    <lineage>
        <taxon>Bacteria</taxon>
        <taxon>Bacillati</taxon>
        <taxon>Bacillota</taxon>
        <taxon>Bacilli</taxon>
        <taxon>Bacillales</taxon>
        <taxon>Paenibacillaceae</taxon>
        <taxon>Paenibacillus</taxon>
    </lineage>
</organism>
<dbReference type="GO" id="GO:0016787">
    <property type="term" value="F:hydrolase activity"/>
    <property type="evidence" value="ECO:0007669"/>
    <property type="project" value="UniProtKB-KW"/>
</dbReference>
<dbReference type="InterPro" id="IPR050570">
    <property type="entry name" value="Cell_wall_metabolism_enzyme"/>
</dbReference>
<gene>
    <name evidence="2" type="ORF">J2Z66_004857</name>
</gene>